<sequence length="908" mass="102024">MKQHKSFSQFMFHWLAGYFCLFFIGSLCSPVAHAFIQTQYSRGEPSIKTVGTSSNQEDDSYLINPGSILVEWLTTGKKSLDNQVFPNNTYIRLCFKSRKEVSFYRSKSSDPTHFTSSNNGSLDNEPSQGHNVSVLLKIQSVSGHDVVHYDPGKWRFNSDCASFTNNAKTTEDEVPVPTQVVITTADELPINSSKNYLMPYEKPTQNSGKGDVYASGGAFDDGPDDKDDFWKRPGGGSERILYAWSLDKLSILLTQIGLQPYKEQERRPAIYLVVWHDGWRSTNIAIPVELWRVMVKRNHHRDPRVLRALSQNPVDPTVAYWQWVEQNPDLNKLYGTNPTLVLDRLSLLALIPGKAPAPVRQPGGEQGESSGQSGEAQKTQQQTSNQPAAPSDKSINEHRGRDGKADDGNGDHPPSQNIKCMNCGKPVVESKSYCQDCLDQQKIARSPDEERDNTELNEALKKTTIFDSPHALSEAETLIKAGATLELSFIIEKLSKFIGHKPEMAIRHKVRTIEPWVDLWIKSHFIDIESEEWNKLIWARLKAELGDTHKHKAELYKYPITWFKWLSKKFSQPFLDDEFANAVKKRKYWNAKLLKENGAKVNQADIDAELEKAVADNDVKRTENLVMLGDTNYGPAMTPLLKGLCSKNHDSYSIANSYLAHGAVVTTEIMKTAISKYTYRKKELLKELIKQAQPEVLVAGLNHAFSINKTKAIEALIKLGGDTITSLITVELMQSSKYSYSQYAHELADGASLSPGIADAGLQEAILRGSSSKAKHWIKFGAVADASQLAKGLEKAAERGRSTSAKEWRELGAPFDVDQLNKGLEKAAQKGNLEFIREWVELGAIPSQETFFAVINKAIIMNNLIKRAKARKNVKYLDPNSFDSRMFEKLPWLKYGTKKYNRGRKNQS</sequence>
<name>A0ABY6GXV3_9GAMM</name>
<evidence type="ECO:0008006" key="4">
    <source>
        <dbReference type="Google" id="ProtNLM"/>
    </source>
</evidence>
<evidence type="ECO:0000313" key="3">
    <source>
        <dbReference type="Proteomes" id="UP001163255"/>
    </source>
</evidence>
<feature type="compositionally biased region" description="Basic and acidic residues" evidence="1">
    <location>
        <begin position="394"/>
        <end position="410"/>
    </location>
</feature>
<accession>A0ABY6GXV3</accession>
<feature type="compositionally biased region" description="Low complexity" evidence="1">
    <location>
        <begin position="361"/>
        <end position="375"/>
    </location>
</feature>
<dbReference type="RefSeq" id="WP_262600264.1">
    <property type="nucleotide sequence ID" value="NZ_CP103300.1"/>
</dbReference>
<gene>
    <name evidence="2" type="ORF">NX720_06840</name>
</gene>
<dbReference type="Proteomes" id="UP001163255">
    <property type="component" value="Chromosome"/>
</dbReference>
<evidence type="ECO:0000313" key="2">
    <source>
        <dbReference type="EMBL" id="UYM17616.1"/>
    </source>
</evidence>
<reference evidence="2" key="1">
    <citation type="submission" date="2022-10" db="EMBL/GenBank/DDBJ databases">
        <title>Completed Genome Sequence of two octocoral isolated bacterium, Endozoicomonas euniceicola EF212T and Endozoicomonas gorgoniicola PS125T.</title>
        <authorList>
            <person name="Chiou Y.-J."/>
            <person name="Chen Y.-H."/>
        </authorList>
    </citation>
    <scope>NUCLEOTIDE SEQUENCE</scope>
    <source>
        <strain evidence="2">EF212</strain>
    </source>
</reference>
<dbReference type="EMBL" id="CP103300">
    <property type="protein sequence ID" value="UYM17616.1"/>
    <property type="molecule type" value="Genomic_DNA"/>
</dbReference>
<proteinExistence type="predicted"/>
<feature type="region of interest" description="Disordered" evidence="1">
    <location>
        <begin position="107"/>
        <end position="128"/>
    </location>
</feature>
<keyword evidence="3" id="KW-1185">Reference proteome</keyword>
<feature type="region of interest" description="Disordered" evidence="1">
    <location>
        <begin position="355"/>
        <end position="418"/>
    </location>
</feature>
<dbReference type="SUPFAM" id="SSF140860">
    <property type="entry name" value="Pseudo ankyrin repeat-like"/>
    <property type="match status" value="1"/>
</dbReference>
<organism evidence="2 3">
    <name type="scientific">Endozoicomonas euniceicola</name>
    <dbReference type="NCBI Taxonomy" id="1234143"/>
    <lineage>
        <taxon>Bacteria</taxon>
        <taxon>Pseudomonadati</taxon>
        <taxon>Pseudomonadota</taxon>
        <taxon>Gammaproteobacteria</taxon>
        <taxon>Oceanospirillales</taxon>
        <taxon>Endozoicomonadaceae</taxon>
        <taxon>Endozoicomonas</taxon>
    </lineage>
</organism>
<evidence type="ECO:0000256" key="1">
    <source>
        <dbReference type="SAM" id="MobiDB-lite"/>
    </source>
</evidence>
<protein>
    <recommendedName>
        <fullName evidence="4">Ankyrin repeat protein</fullName>
    </recommendedName>
</protein>
<feature type="compositionally biased region" description="Polar residues" evidence="1">
    <location>
        <begin position="376"/>
        <end position="388"/>
    </location>
</feature>
<feature type="compositionally biased region" description="Polar residues" evidence="1">
    <location>
        <begin position="111"/>
        <end position="128"/>
    </location>
</feature>